<organism evidence="1 2">
    <name type="scientific">Kluyvera ascorbata</name>
    <dbReference type="NCBI Taxonomy" id="51288"/>
    <lineage>
        <taxon>Bacteria</taxon>
        <taxon>Pseudomonadati</taxon>
        <taxon>Pseudomonadota</taxon>
        <taxon>Gammaproteobacteria</taxon>
        <taxon>Enterobacterales</taxon>
        <taxon>Enterobacteriaceae</taxon>
        <taxon>Kluyvera</taxon>
    </lineage>
</organism>
<evidence type="ECO:0000313" key="1">
    <source>
        <dbReference type="EMBL" id="MEE9652765.1"/>
    </source>
</evidence>
<gene>
    <name evidence="1" type="ORF">V4836_01035</name>
</gene>
<protein>
    <submittedName>
        <fullName evidence="1">Uncharacterized protein</fullName>
    </submittedName>
</protein>
<dbReference type="EMBL" id="JAZKKV010000001">
    <property type="protein sequence ID" value="MEE9652765.1"/>
    <property type="molecule type" value="Genomic_DNA"/>
</dbReference>
<comment type="caution">
    <text evidence="1">The sequence shown here is derived from an EMBL/GenBank/DDBJ whole genome shotgun (WGS) entry which is preliminary data.</text>
</comment>
<dbReference type="AlphaFoldDB" id="A0AB35X0D6"/>
<evidence type="ECO:0000313" key="2">
    <source>
        <dbReference type="Proteomes" id="UP001331691"/>
    </source>
</evidence>
<dbReference type="Proteomes" id="UP001331691">
    <property type="component" value="Unassembled WGS sequence"/>
</dbReference>
<name>A0AB35X0D6_9ENTR</name>
<accession>A0AB35X0D6</accession>
<reference evidence="1 2" key="1">
    <citation type="submission" date="2023-10" db="EMBL/GenBank/DDBJ databases">
        <title>Wastewater isolates of ESBL- and carbapenemase-producing Gram-negative bacteria from New Zealand.</title>
        <authorList>
            <person name="Straub C."/>
            <person name="Weaver L."/>
            <person name="Cornelius A."/>
            <person name="Mcgill E."/>
            <person name="Dyet K."/>
            <person name="White L."/>
            <person name="Pattis I."/>
        </authorList>
    </citation>
    <scope>NUCLEOTIDE SEQUENCE [LARGE SCALE GENOMIC DNA]</scope>
    <source>
        <strain evidence="1 2">ESBL09</strain>
    </source>
</reference>
<proteinExistence type="predicted"/>
<keyword evidence="2" id="KW-1185">Reference proteome</keyword>
<sequence length="110" mass="12691">MKIYAEELRIIMDAIMKIIFDDGEDTQRDMTFRTLLQEMETREYPESVRTLCQQAAHTWSLANDMTEATDKKTLQQSAIANLLAAFGRINGLVATEAYILQRNKEQFGLR</sequence>
<dbReference type="RefSeq" id="WP_315407357.1">
    <property type="nucleotide sequence ID" value="NZ_JAVLTS010000040.1"/>
</dbReference>